<reference evidence="12" key="1">
    <citation type="submission" date="2023-11" db="UniProtKB">
        <authorList>
            <consortium name="WormBaseParasite"/>
        </authorList>
    </citation>
    <scope>IDENTIFICATION</scope>
</reference>
<dbReference type="InterPro" id="IPR032631">
    <property type="entry name" value="P-type_ATPase_N"/>
</dbReference>
<dbReference type="SUPFAM" id="SSF81653">
    <property type="entry name" value="Calcium ATPase, transduction domain A"/>
    <property type="match status" value="1"/>
</dbReference>
<feature type="domain" description="P-type ATPase N-terminal" evidence="9">
    <location>
        <begin position="36"/>
        <end position="84"/>
    </location>
</feature>
<feature type="compositionally biased region" description="Low complexity" evidence="7">
    <location>
        <begin position="1278"/>
        <end position="1288"/>
    </location>
</feature>
<keyword evidence="6 8" id="KW-0472">Membrane</keyword>
<dbReference type="Pfam" id="PF13246">
    <property type="entry name" value="Cation_ATPase"/>
    <property type="match status" value="1"/>
</dbReference>
<feature type="transmembrane region" description="Helical" evidence="8">
    <location>
        <begin position="1558"/>
        <end position="1575"/>
    </location>
</feature>
<protein>
    <recommendedName>
        <fullName evidence="13">P-type phospholipid transporter</fullName>
    </recommendedName>
</protein>
<organism evidence="11 12">
    <name type="scientific">Schistosoma margrebowiei</name>
    <dbReference type="NCBI Taxonomy" id="48269"/>
    <lineage>
        <taxon>Eukaryota</taxon>
        <taxon>Metazoa</taxon>
        <taxon>Spiralia</taxon>
        <taxon>Lophotrochozoa</taxon>
        <taxon>Platyhelminthes</taxon>
        <taxon>Trematoda</taxon>
        <taxon>Digenea</taxon>
        <taxon>Strigeidida</taxon>
        <taxon>Schistosomatoidea</taxon>
        <taxon>Schistosomatidae</taxon>
        <taxon>Schistosoma</taxon>
    </lineage>
</organism>
<feature type="region of interest" description="Disordered" evidence="7">
    <location>
        <begin position="1276"/>
        <end position="1321"/>
    </location>
</feature>
<dbReference type="GO" id="GO:0005886">
    <property type="term" value="C:plasma membrane"/>
    <property type="evidence" value="ECO:0007669"/>
    <property type="project" value="TreeGrafter"/>
</dbReference>
<feature type="transmembrane region" description="Helical" evidence="8">
    <location>
        <begin position="1637"/>
        <end position="1656"/>
    </location>
</feature>
<evidence type="ECO:0000313" key="11">
    <source>
        <dbReference type="Proteomes" id="UP000050790"/>
    </source>
</evidence>
<feature type="compositionally biased region" description="Polar residues" evidence="7">
    <location>
        <begin position="2042"/>
        <end position="2053"/>
    </location>
</feature>
<dbReference type="GO" id="GO:0140326">
    <property type="term" value="F:ATPase-coupled intramembrane lipid transporter activity"/>
    <property type="evidence" value="ECO:0007669"/>
    <property type="project" value="TreeGrafter"/>
</dbReference>
<dbReference type="GO" id="GO:0045332">
    <property type="term" value="P:phospholipid translocation"/>
    <property type="evidence" value="ECO:0007669"/>
    <property type="project" value="TreeGrafter"/>
</dbReference>
<dbReference type="WBParaSite" id="SMRG1_58610.1">
    <property type="protein sequence ID" value="SMRG1_58610.1"/>
    <property type="gene ID" value="SMRG1_58610"/>
</dbReference>
<dbReference type="Gene3D" id="3.40.50.1000">
    <property type="entry name" value="HAD superfamily/HAD-like"/>
    <property type="match status" value="2"/>
</dbReference>
<feature type="transmembrane region" description="Helical" evidence="8">
    <location>
        <begin position="1603"/>
        <end position="1625"/>
    </location>
</feature>
<dbReference type="InterPro" id="IPR001757">
    <property type="entry name" value="P_typ_ATPase"/>
</dbReference>
<evidence type="ECO:0000259" key="9">
    <source>
        <dbReference type="Pfam" id="PF16209"/>
    </source>
</evidence>
<evidence type="ECO:0000256" key="3">
    <source>
        <dbReference type="ARBA" id="ARBA00022723"/>
    </source>
</evidence>
<accession>A0AA85A0N4</accession>
<feature type="domain" description="P-type ATPase C-terminal" evidence="10">
    <location>
        <begin position="1491"/>
        <end position="1737"/>
    </location>
</feature>
<feature type="compositionally biased region" description="Low complexity" evidence="7">
    <location>
        <begin position="645"/>
        <end position="654"/>
    </location>
</feature>
<dbReference type="InterPro" id="IPR023298">
    <property type="entry name" value="ATPase_P-typ_TM_dom_sf"/>
</dbReference>
<dbReference type="SUPFAM" id="SSF81665">
    <property type="entry name" value="Calcium ATPase, transmembrane domain M"/>
    <property type="match status" value="1"/>
</dbReference>
<evidence type="ECO:0000256" key="4">
    <source>
        <dbReference type="ARBA" id="ARBA00022842"/>
    </source>
</evidence>
<feature type="transmembrane region" description="Helical" evidence="8">
    <location>
        <begin position="59"/>
        <end position="76"/>
    </location>
</feature>
<evidence type="ECO:0000256" key="5">
    <source>
        <dbReference type="ARBA" id="ARBA00022989"/>
    </source>
</evidence>
<dbReference type="Gene3D" id="3.40.1110.10">
    <property type="entry name" value="Calcium-transporting ATPase, cytoplasmic domain N"/>
    <property type="match status" value="1"/>
</dbReference>
<dbReference type="InterPro" id="IPR008250">
    <property type="entry name" value="ATPase_P-typ_transduc_dom_A_sf"/>
</dbReference>
<feature type="region of interest" description="Disordered" evidence="7">
    <location>
        <begin position="2033"/>
        <end position="2053"/>
    </location>
</feature>
<dbReference type="Gene3D" id="2.70.150.10">
    <property type="entry name" value="Calcium-transporting ATPase, cytoplasmic transduction domain A"/>
    <property type="match status" value="1"/>
</dbReference>
<dbReference type="GO" id="GO:0046872">
    <property type="term" value="F:metal ion binding"/>
    <property type="evidence" value="ECO:0007669"/>
    <property type="project" value="UniProtKB-KW"/>
</dbReference>
<dbReference type="InterPro" id="IPR032630">
    <property type="entry name" value="P_typ_ATPase_c"/>
</dbReference>
<evidence type="ECO:0000313" key="12">
    <source>
        <dbReference type="WBParaSite" id="SMRG1_58610.1"/>
    </source>
</evidence>
<feature type="transmembrane region" description="Helical" evidence="8">
    <location>
        <begin position="1709"/>
        <end position="1730"/>
    </location>
</feature>
<evidence type="ECO:0000259" key="10">
    <source>
        <dbReference type="Pfam" id="PF16212"/>
    </source>
</evidence>
<dbReference type="InterPro" id="IPR023299">
    <property type="entry name" value="ATPase_P-typ_cyto_dom_N"/>
</dbReference>
<keyword evidence="4" id="KW-0460">Magnesium</keyword>
<feature type="transmembrane region" description="Helical" evidence="8">
    <location>
        <begin position="1525"/>
        <end position="1546"/>
    </location>
</feature>
<sequence>MYRRLFKRKHDLSPRIIYPSTLMQYDKPSTIHYKSALNYIKTTKYTLLTFIPYNLWEQLHRFANIYFIFILILNFIPEIDAFAKEIAPIPVLITLIIVAIKDAYEDFRRYLLDRKVNKKPCEVYSIQEKQYIIDQWQYLRPGDFVRLHTNDIIPADILLLATSNSTGICHIETSNLDGESNLKQREVISNLLNKDEFSPLTFLYPIEVEAPSPELYKFHGKIILPEIRIPIHKNNMLLRGCVLRNTDYVIGIVIYAGCETKAALNNSGVRFKRSKLEKQINLDVIWCVLILVVVCVTGAIGSAVWHQNLPGDDVLFVALDRNSSTSTPAYQGFLNFWRFVIIFQTIIPLPLYVTIEFVKMHQVWHMNNDLQLYDSNLDRRIEIRTFNIPEDLGQIEYVFTDKTGTLTENKMEFKRASINGKDYYTDDGDYHENNDQFSKHSSPKHIVTNLNTLQSILENRTIFSYHQKSINNDMEYSDYNSRNYYFNIDKEINNIEFITIQSSNEIPSTSHIQMNDINTPSYYLAHSISSPSSSSQQNNIDIEINHEKQWKMNEKSNNLLNKKCNSIENKSKLLHNQVLLTEEIRIQDFFLALAICNTAVVSVTKNTPTMFQEPPPRRKGFRDFFRSGKVNSVTYLNQKLRKTKQQQQQQQQSQPSTLLRKSNIIIKDKIDNNNNNNNLSRIKQTINLSNLFSNKLRSTRSDKLNTQSEELNDHHLHPHDHDHNSITSSNLLVTNNINTTINNNNHINPTNLINHDETSQETFIMDDSISNKLDNIEKIQSIKIDNNHQRNEINQTDNNNNQLLKINNININSARLFNEFIKDNNNYKKSILYYYSNHCLPPVIEALNLDIILNNSNYILNNNYMQMNIENKKLNKHNILPKYEENHLNSYNSSSISMDELNLHHSSIYIQQSDFESLESANHRFDLNNDLKLDNQHDNDDNLTMLKDLKLNLVKEKSVQNDKNQLEEELEINTARTLTVRIHNGSSFELPIESDIYAQTPSELKQCPLSDNTLFNSYESESPDEICLVKEACKRNYKLLQRGVDFILLWLPKDGLVCIHVLRILPFDSQRKRMSIIFRHPYTNEPILFTKGADSSIMNRLDNTGLNSRELITATQEQIDHYSRLGLRTLVIAERLLTEDELHEWLKEVYEIETGDENSTEAMVVMMDKLERNFILLGATGIEDRLQNGVPETIDALREAGMHVWMLTGDKQETAVNIARSANLITSQHRVMYINSHSEARIEYLLNSYLYNIISGQFWDCSNELDDKLEKFTNPRYSNSQQQQQQHNNKNHQTNHKSKRKSNLHRSSSHSPHRSRTIHRVRIIPTQKPSSLPRDITYFHEYNATTTNNNNKKTKQKFFFNFSKFLKYYRLLTRQQHHSKRKVTNYKRHSNNNHNMDNYIPLALVIDGESLNYVLNNERNKSQFIKLCDMCTNIICCRSTPGQKAAVVSLVKDQLNAQTLAIGDGANDVNMIQVANVGIGINSGEEGMQAVMASDFAISRFYLLKQLLLVHGHWCYDKLAHASLYLFYKDAIYIFLLFWFQMFNGFSGSNAIDQLSQILFSVTMTGLPPFIMGIWDNPLDDKTLLANPILYRSGINGNAYRPWLFWMNIFDALWQSLIIFFLSYFTYSDDNIGLWEFGLFQTNATILCTLFHSLIITRTLVILHAVSFFVSYILSYLIFTMIYHAFAVTVVPPECPYRIIFRVMNDIKFWLLTLVTIILALLPRLLIIIIKNTFYPNMDTIGNLLAKYLGRGKHLPLEPYLLHIPYSLMMRNRFSIQSTINHLSSCLSEINLNNQLINKSFKNNNLIEYNSSLSHISSLSLSSSSDIQSNLIKLNETPIHLIKHLHQLLNVSSQLIRGVQPIHHLYIEDISKNSIGIDNPHQQHHHQYQRSSTIPRIITDYNNCQYDQNDIHKHHHHHHRHYHTFNGRLLIKQENKTNFDDETNAEYNGKDFDKLKISAIWPAINPNNRIRNSIQASNNSMNIDISTIGHRSRRLKCQKQTQQQQQQQYFTYPSTRYSSGHRPPLCQNGHFPFELDPREYPSTYQSQEEMNKF</sequence>
<feature type="transmembrane region" description="Helical" evidence="8">
    <location>
        <begin position="280"/>
        <end position="305"/>
    </location>
</feature>
<dbReference type="Pfam" id="PF16209">
    <property type="entry name" value="PhoLip_ATPase_N"/>
    <property type="match status" value="1"/>
</dbReference>
<keyword evidence="3" id="KW-0479">Metal-binding</keyword>
<dbReference type="PANTHER" id="PTHR24092">
    <property type="entry name" value="PROBABLE PHOSPHOLIPID-TRANSPORTING ATPASE"/>
    <property type="match status" value="1"/>
</dbReference>
<evidence type="ECO:0000256" key="8">
    <source>
        <dbReference type="SAM" id="Phobius"/>
    </source>
</evidence>
<dbReference type="InterPro" id="IPR036412">
    <property type="entry name" value="HAD-like_sf"/>
</dbReference>
<dbReference type="Proteomes" id="UP000050790">
    <property type="component" value="Unassembled WGS sequence"/>
</dbReference>
<feature type="transmembrane region" description="Helical" evidence="8">
    <location>
        <begin position="1662"/>
        <end position="1688"/>
    </location>
</feature>
<feature type="transmembrane region" description="Helical" evidence="8">
    <location>
        <begin position="82"/>
        <end position="100"/>
    </location>
</feature>
<dbReference type="SUPFAM" id="SSF56784">
    <property type="entry name" value="HAD-like"/>
    <property type="match status" value="1"/>
</dbReference>
<dbReference type="PROSITE" id="PS00154">
    <property type="entry name" value="ATPASE_E1_E2"/>
    <property type="match status" value="1"/>
</dbReference>
<evidence type="ECO:0000256" key="1">
    <source>
        <dbReference type="ARBA" id="ARBA00004141"/>
    </source>
</evidence>
<dbReference type="SUPFAM" id="SSF81660">
    <property type="entry name" value="Metal cation-transporting ATPase, ATP-binding domain N"/>
    <property type="match status" value="1"/>
</dbReference>
<feature type="compositionally biased region" description="Basic residues" evidence="7">
    <location>
        <begin position="1289"/>
        <end position="1321"/>
    </location>
</feature>
<feature type="region of interest" description="Disordered" evidence="7">
    <location>
        <begin position="640"/>
        <end position="660"/>
    </location>
</feature>
<dbReference type="Pfam" id="PF16212">
    <property type="entry name" value="PhoLip_ATPase_C"/>
    <property type="match status" value="1"/>
</dbReference>
<comment type="subcellular location">
    <subcellularLocation>
        <location evidence="1">Membrane</location>
        <topology evidence="1">Multi-pass membrane protein</topology>
    </subcellularLocation>
</comment>
<dbReference type="NCBIfam" id="TIGR01494">
    <property type="entry name" value="ATPase_P-type"/>
    <property type="match status" value="1"/>
</dbReference>
<name>A0AA85A0N4_9TREM</name>
<evidence type="ECO:0000256" key="7">
    <source>
        <dbReference type="SAM" id="MobiDB-lite"/>
    </source>
</evidence>
<proteinExistence type="predicted"/>
<keyword evidence="2 8" id="KW-0812">Transmembrane</keyword>
<evidence type="ECO:0008006" key="13">
    <source>
        <dbReference type="Google" id="ProtNLM"/>
    </source>
</evidence>
<dbReference type="GO" id="GO:0016887">
    <property type="term" value="F:ATP hydrolysis activity"/>
    <property type="evidence" value="ECO:0007669"/>
    <property type="project" value="InterPro"/>
</dbReference>
<dbReference type="InterPro" id="IPR023214">
    <property type="entry name" value="HAD_sf"/>
</dbReference>
<dbReference type="FunFam" id="2.70.150.10:FF:000054">
    <property type="entry name" value="Phospholipid-transporting ATPase"/>
    <property type="match status" value="1"/>
</dbReference>
<dbReference type="PANTHER" id="PTHR24092:SF218">
    <property type="entry name" value="PHOSPHOLIPID-TRANSPORTING ATPASE"/>
    <property type="match status" value="1"/>
</dbReference>
<evidence type="ECO:0000256" key="2">
    <source>
        <dbReference type="ARBA" id="ARBA00022692"/>
    </source>
</evidence>
<evidence type="ECO:0000256" key="6">
    <source>
        <dbReference type="ARBA" id="ARBA00023136"/>
    </source>
</evidence>
<keyword evidence="5 8" id="KW-1133">Transmembrane helix</keyword>
<dbReference type="FunFam" id="3.40.50.1000:FF:000130">
    <property type="entry name" value="Phospholipid-transporting ATPase"/>
    <property type="match status" value="1"/>
</dbReference>
<dbReference type="GO" id="GO:0005524">
    <property type="term" value="F:ATP binding"/>
    <property type="evidence" value="ECO:0007669"/>
    <property type="project" value="InterPro"/>
</dbReference>
<dbReference type="InterPro" id="IPR018303">
    <property type="entry name" value="ATPase_P-typ_P_site"/>
</dbReference>